<dbReference type="EMBL" id="LR797177">
    <property type="protein sequence ID" value="CAB4191091.1"/>
    <property type="molecule type" value="Genomic_DNA"/>
</dbReference>
<evidence type="ECO:0000313" key="6">
    <source>
        <dbReference type="EMBL" id="CAB4177893.1"/>
    </source>
</evidence>
<sequence length="48" mass="5641">MKTIDGDKLRKQLEKLIPTCDFDVDNEGQVIIYTNLKELRNGNYKEIK</sequence>
<dbReference type="EMBL" id="LR797395">
    <property type="protein sequence ID" value="CAB4212875.1"/>
    <property type="molecule type" value="Genomic_DNA"/>
</dbReference>
<accession>A0A6J5SGQ1</accession>
<dbReference type="EMBL" id="LR796443">
    <property type="protein sequence ID" value="CAB4145166.1"/>
    <property type="molecule type" value="Genomic_DNA"/>
</dbReference>
<dbReference type="EMBL" id="LR796644">
    <property type="protein sequence ID" value="CAB4156732.1"/>
    <property type="molecule type" value="Genomic_DNA"/>
</dbReference>
<protein>
    <submittedName>
        <fullName evidence="9">Uncharacterized protein</fullName>
    </submittedName>
</protein>
<dbReference type="EMBL" id="LR798395">
    <property type="protein sequence ID" value="CAB5229027.1"/>
    <property type="molecule type" value="Genomic_DNA"/>
</dbReference>
<organism evidence="9">
    <name type="scientific">uncultured Caudovirales phage</name>
    <dbReference type="NCBI Taxonomy" id="2100421"/>
    <lineage>
        <taxon>Viruses</taxon>
        <taxon>Duplodnaviria</taxon>
        <taxon>Heunggongvirae</taxon>
        <taxon>Uroviricota</taxon>
        <taxon>Caudoviricetes</taxon>
        <taxon>Peduoviridae</taxon>
        <taxon>Maltschvirus</taxon>
        <taxon>Maltschvirus maltsch</taxon>
    </lineage>
</organism>
<evidence type="ECO:0000313" key="2">
    <source>
        <dbReference type="EMBL" id="CAB4156732.1"/>
    </source>
</evidence>
<evidence type="ECO:0000313" key="5">
    <source>
        <dbReference type="EMBL" id="CAB4172272.1"/>
    </source>
</evidence>
<dbReference type="EMBL" id="LR796878">
    <property type="protein sequence ID" value="CAB4172272.1"/>
    <property type="molecule type" value="Genomic_DNA"/>
</dbReference>
<dbReference type="EMBL" id="LR797305">
    <property type="protein sequence ID" value="CAB4200832.1"/>
    <property type="molecule type" value="Genomic_DNA"/>
</dbReference>
<evidence type="ECO:0000313" key="12">
    <source>
        <dbReference type="EMBL" id="CAB5229027.1"/>
    </source>
</evidence>
<evidence type="ECO:0000313" key="3">
    <source>
        <dbReference type="EMBL" id="CAB4159987.1"/>
    </source>
</evidence>
<evidence type="ECO:0000313" key="7">
    <source>
        <dbReference type="EMBL" id="CAB4191091.1"/>
    </source>
</evidence>
<evidence type="ECO:0000313" key="9">
    <source>
        <dbReference type="EMBL" id="CAB4212875.1"/>
    </source>
</evidence>
<evidence type="ECO:0000313" key="4">
    <source>
        <dbReference type="EMBL" id="CAB4164887.1"/>
    </source>
</evidence>
<dbReference type="EMBL" id="LR796762">
    <property type="protein sequence ID" value="CAB4164887.1"/>
    <property type="molecule type" value="Genomic_DNA"/>
</dbReference>
<dbReference type="EMBL" id="LR797452">
    <property type="protein sequence ID" value="CAB4217506.1"/>
    <property type="molecule type" value="Genomic_DNA"/>
</dbReference>
<dbReference type="EMBL" id="LR796698">
    <property type="protein sequence ID" value="CAB4159987.1"/>
    <property type="molecule type" value="Genomic_DNA"/>
</dbReference>
<evidence type="ECO:0000313" key="10">
    <source>
        <dbReference type="EMBL" id="CAB4217506.1"/>
    </source>
</evidence>
<dbReference type="EMBL" id="LR798341">
    <property type="protein sequence ID" value="CAB5225076.1"/>
    <property type="molecule type" value="Genomic_DNA"/>
</dbReference>
<gene>
    <name evidence="6" type="ORF">UFOVP1002_2</name>
    <name evidence="7" type="ORF">UFOVP1217_7</name>
    <name evidence="8" type="ORF">UFOVP1343_179</name>
    <name evidence="9" type="ORF">UFOVP1438_40</name>
    <name evidence="12" type="ORF">UFOVP1541_144</name>
    <name evidence="10" type="ORF">UFOVP1592_36</name>
    <name evidence="1" type="ORF">UFOVP465_85</name>
    <name evidence="2" type="ORF">UFOVP666_131</name>
    <name evidence="3" type="ORF">UFOVP727_20</name>
    <name evidence="11" type="ORF">UFOVP741_23</name>
    <name evidence="4" type="ORF">UFOVP819_159</name>
    <name evidence="5" type="ORF">UFOVP926_115</name>
</gene>
<name>A0A6J5SGQ1_9CAUD</name>
<dbReference type="EMBL" id="LR796961">
    <property type="protein sequence ID" value="CAB4177893.1"/>
    <property type="molecule type" value="Genomic_DNA"/>
</dbReference>
<evidence type="ECO:0000313" key="1">
    <source>
        <dbReference type="EMBL" id="CAB4145166.1"/>
    </source>
</evidence>
<evidence type="ECO:0000313" key="11">
    <source>
        <dbReference type="EMBL" id="CAB5225076.1"/>
    </source>
</evidence>
<reference evidence="9" key="1">
    <citation type="submission" date="2020-05" db="EMBL/GenBank/DDBJ databases">
        <authorList>
            <person name="Chiriac C."/>
            <person name="Salcher M."/>
            <person name="Ghai R."/>
            <person name="Kavagutti S V."/>
        </authorList>
    </citation>
    <scope>NUCLEOTIDE SEQUENCE</scope>
</reference>
<proteinExistence type="predicted"/>
<evidence type="ECO:0000313" key="8">
    <source>
        <dbReference type="EMBL" id="CAB4200832.1"/>
    </source>
</evidence>